<dbReference type="CDD" id="cd00118">
    <property type="entry name" value="LysM"/>
    <property type="match status" value="1"/>
</dbReference>
<dbReference type="AlphaFoldDB" id="A0A2S9J103"/>
<dbReference type="Pfam" id="PF01476">
    <property type="entry name" value="LysM"/>
    <property type="match status" value="1"/>
</dbReference>
<dbReference type="InterPro" id="IPR051056">
    <property type="entry name" value="Glycosyl_Hydrolase_73"/>
</dbReference>
<feature type="domain" description="LysM" evidence="6">
    <location>
        <begin position="222"/>
        <end position="265"/>
    </location>
</feature>
<evidence type="ECO:0000313" key="8">
    <source>
        <dbReference type="Proteomes" id="UP000239711"/>
    </source>
</evidence>
<evidence type="ECO:0000256" key="3">
    <source>
        <dbReference type="ARBA" id="ARBA00022801"/>
    </source>
</evidence>
<feature type="transmembrane region" description="Helical" evidence="5">
    <location>
        <begin position="23"/>
        <end position="42"/>
    </location>
</feature>
<dbReference type="GO" id="GO:0042742">
    <property type="term" value="P:defense response to bacterium"/>
    <property type="evidence" value="ECO:0007669"/>
    <property type="project" value="UniProtKB-KW"/>
</dbReference>
<dbReference type="EMBL" id="PVBQ01000013">
    <property type="protein sequence ID" value="PRD46466.1"/>
    <property type="molecule type" value="Genomic_DNA"/>
</dbReference>
<keyword evidence="8" id="KW-1185">Reference proteome</keyword>
<dbReference type="Gene3D" id="1.10.530.10">
    <property type="match status" value="1"/>
</dbReference>
<comment type="caution">
    <text evidence="7">The sequence shown here is derived from an EMBL/GenBank/DDBJ whole genome shotgun (WGS) entry which is preliminary data.</text>
</comment>
<organism evidence="7 8">
    <name type="scientific">Sphingobacterium haloxyli</name>
    <dbReference type="NCBI Taxonomy" id="2100533"/>
    <lineage>
        <taxon>Bacteria</taxon>
        <taxon>Pseudomonadati</taxon>
        <taxon>Bacteroidota</taxon>
        <taxon>Sphingobacteriia</taxon>
        <taxon>Sphingobacteriales</taxon>
        <taxon>Sphingobacteriaceae</taxon>
        <taxon>Sphingobacterium</taxon>
    </lineage>
</organism>
<evidence type="ECO:0000256" key="2">
    <source>
        <dbReference type="ARBA" id="ARBA00022638"/>
    </source>
</evidence>
<dbReference type="Gene3D" id="3.10.350.10">
    <property type="entry name" value="LysM domain"/>
    <property type="match status" value="1"/>
</dbReference>
<dbReference type="InterPro" id="IPR002901">
    <property type="entry name" value="MGlyc_endo_b_GlcNAc-like_dom"/>
</dbReference>
<protein>
    <recommendedName>
        <fullName evidence="4">Peptidoglycan hydrolase</fullName>
    </recommendedName>
</protein>
<dbReference type="GO" id="GO:0004040">
    <property type="term" value="F:amidase activity"/>
    <property type="evidence" value="ECO:0007669"/>
    <property type="project" value="InterPro"/>
</dbReference>
<keyword evidence="3" id="KW-0378">Hydrolase</keyword>
<dbReference type="GO" id="GO:0031640">
    <property type="term" value="P:killing of cells of another organism"/>
    <property type="evidence" value="ECO:0007669"/>
    <property type="project" value="UniProtKB-KW"/>
</dbReference>
<dbReference type="PANTHER" id="PTHR33308">
    <property type="entry name" value="PEPTIDOGLYCAN HYDROLASE FLGJ"/>
    <property type="match status" value="1"/>
</dbReference>
<dbReference type="InterPro" id="IPR018392">
    <property type="entry name" value="LysM"/>
</dbReference>
<evidence type="ECO:0000256" key="5">
    <source>
        <dbReference type="SAM" id="Phobius"/>
    </source>
</evidence>
<proteinExistence type="predicted"/>
<dbReference type="InterPro" id="IPR036779">
    <property type="entry name" value="LysM_dom_sf"/>
</dbReference>
<dbReference type="SUPFAM" id="SSF54106">
    <property type="entry name" value="LysM domain"/>
    <property type="match status" value="1"/>
</dbReference>
<keyword evidence="1" id="KW-0929">Antimicrobial</keyword>
<dbReference type="OrthoDB" id="1371721at2"/>
<evidence type="ECO:0000259" key="6">
    <source>
        <dbReference type="PROSITE" id="PS51782"/>
    </source>
</evidence>
<evidence type="ECO:0000313" key="7">
    <source>
        <dbReference type="EMBL" id="PRD46466.1"/>
    </source>
</evidence>
<reference evidence="7 8" key="1">
    <citation type="submission" date="2018-02" db="EMBL/GenBank/DDBJ databases">
        <title>The draft genome of Sphingobacterium sp. 5JN-11.</title>
        <authorList>
            <person name="Liu L."/>
            <person name="Li L."/>
            <person name="Liang L."/>
            <person name="Zhang X."/>
            <person name="Wang T."/>
        </authorList>
    </citation>
    <scope>NUCLEOTIDE SEQUENCE [LARGE SCALE GENOMIC DNA]</scope>
    <source>
        <strain evidence="7 8">5JN-11</strain>
    </source>
</reference>
<name>A0A2S9J103_9SPHI</name>
<sequence>MDFLYCAKSDGLTKINNMQKTSIGKYVMILLMFVFTVTTTIAQKFSPSSYIAEHKDLAQQLMIETGVPASVILAVAFHESAYGNSRVAKHLNNHFGIKGKNKSKAIRSAYKGYGSAEESYRDFVGLMQRRKANRVLFDKYDADDYEGWVKGIFKAGYTSLSSWTPKVLATIRRYNLDKYDQVQQRSADKGMLAKSGATKIQQDILLRSMEANDMSVDFTPGVTHVVTKGETLSDLATRYNTSVEALKRRNNLQSSKLSMGQRLLL</sequence>
<keyword evidence="5" id="KW-0812">Transmembrane</keyword>
<dbReference type="Proteomes" id="UP000239711">
    <property type="component" value="Unassembled WGS sequence"/>
</dbReference>
<dbReference type="SMART" id="SM00257">
    <property type="entry name" value="LysM"/>
    <property type="match status" value="1"/>
</dbReference>
<dbReference type="PANTHER" id="PTHR33308:SF9">
    <property type="entry name" value="PEPTIDOGLYCAN HYDROLASE FLGJ"/>
    <property type="match status" value="1"/>
</dbReference>
<gene>
    <name evidence="7" type="ORF">C5745_14960</name>
</gene>
<keyword evidence="5" id="KW-1133">Transmembrane helix</keyword>
<dbReference type="PROSITE" id="PS51782">
    <property type="entry name" value="LYSM"/>
    <property type="match status" value="1"/>
</dbReference>
<accession>A0A2S9J103</accession>
<keyword evidence="5" id="KW-0472">Membrane</keyword>
<keyword evidence="2" id="KW-0081">Bacteriolytic enzyme</keyword>
<dbReference type="SMART" id="SM00047">
    <property type="entry name" value="LYZ2"/>
    <property type="match status" value="1"/>
</dbReference>
<dbReference type="Pfam" id="PF01832">
    <property type="entry name" value="Glucosaminidase"/>
    <property type="match status" value="1"/>
</dbReference>
<evidence type="ECO:0000256" key="1">
    <source>
        <dbReference type="ARBA" id="ARBA00022529"/>
    </source>
</evidence>
<evidence type="ECO:0000256" key="4">
    <source>
        <dbReference type="ARBA" id="ARBA00032108"/>
    </source>
</evidence>